<proteinExistence type="predicted"/>
<keyword evidence="3" id="KW-1185">Reference proteome</keyword>
<gene>
    <name evidence="2" type="ORF">J2S42_001100</name>
</gene>
<feature type="region of interest" description="Disordered" evidence="1">
    <location>
        <begin position="39"/>
        <end position="108"/>
    </location>
</feature>
<evidence type="ECO:0000313" key="2">
    <source>
        <dbReference type="EMBL" id="MDQ0364431.1"/>
    </source>
</evidence>
<accession>A0AAE3VV74</accession>
<dbReference type="AlphaFoldDB" id="A0AAE3VV74"/>
<name>A0AAE3VV74_9ACTN</name>
<comment type="caution">
    <text evidence="2">The sequence shown here is derived from an EMBL/GenBank/DDBJ whole genome shotgun (WGS) entry which is preliminary data.</text>
</comment>
<organism evidence="2 3">
    <name type="scientific">Catenuloplanes indicus</name>
    <dbReference type="NCBI Taxonomy" id="137267"/>
    <lineage>
        <taxon>Bacteria</taxon>
        <taxon>Bacillati</taxon>
        <taxon>Actinomycetota</taxon>
        <taxon>Actinomycetes</taxon>
        <taxon>Micromonosporales</taxon>
        <taxon>Micromonosporaceae</taxon>
        <taxon>Catenuloplanes</taxon>
    </lineage>
</organism>
<reference evidence="2 3" key="1">
    <citation type="submission" date="2023-07" db="EMBL/GenBank/DDBJ databases">
        <title>Sequencing the genomes of 1000 actinobacteria strains.</title>
        <authorList>
            <person name="Klenk H.-P."/>
        </authorList>
    </citation>
    <scope>NUCLEOTIDE SEQUENCE [LARGE SCALE GENOMIC DNA]</scope>
    <source>
        <strain evidence="2 3">DSM 44709</strain>
    </source>
</reference>
<evidence type="ECO:0000256" key="1">
    <source>
        <dbReference type="SAM" id="MobiDB-lite"/>
    </source>
</evidence>
<sequence>MARPGKSTGKGKVAGAAAKGVMKALDGVLEDGKKLADDAVDAARRGRGGKPAATAPVSGAQAPKKPKKPLPPEVLENFNRGNQFNKDREPYYTARGGGNELTLDNGKRVDSYIPDEEIVSRKHTQLDKVKEETAVGYLRELDSKYSTDATVKDTEHARSQIGDAAGKKLSGDPILEVPPQDDPVPPAVISAADDLGITIRDSNGHSYN</sequence>
<dbReference type="Proteomes" id="UP001240236">
    <property type="component" value="Unassembled WGS sequence"/>
</dbReference>
<evidence type="ECO:0000313" key="3">
    <source>
        <dbReference type="Proteomes" id="UP001240236"/>
    </source>
</evidence>
<feature type="region of interest" description="Disordered" evidence="1">
    <location>
        <begin position="148"/>
        <end position="188"/>
    </location>
</feature>
<feature type="compositionally biased region" description="Basic and acidic residues" evidence="1">
    <location>
        <begin position="148"/>
        <end position="158"/>
    </location>
</feature>
<dbReference type="EMBL" id="JAUSUZ010000001">
    <property type="protein sequence ID" value="MDQ0364431.1"/>
    <property type="molecule type" value="Genomic_DNA"/>
</dbReference>
<protein>
    <submittedName>
        <fullName evidence="2">Uncharacterized protein</fullName>
    </submittedName>
</protein>